<feature type="compositionally biased region" description="Polar residues" evidence="1">
    <location>
        <begin position="1194"/>
        <end position="1204"/>
    </location>
</feature>
<feature type="compositionally biased region" description="Basic residues" evidence="1">
    <location>
        <begin position="985"/>
        <end position="994"/>
    </location>
</feature>
<feature type="compositionally biased region" description="Basic and acidic residues" evidence="1">
    <location>
        <begin position="531"/>
        <end position="542"/>
    </location>
</feature>
<accession>A0AAE0WRU9</accession>
<feature type="region of interest" description="Disordered" evidence="1">
    <location>
        <begin position="1220"/>
        <end position="1352"/>
    </location>
</feature>
<feature type="region of interest" description="Disordered" evidence="1">
    <location>
        <begin position="639"/>
        <end position="751"/>
    </location>
</feature>
<feature type="compositionally biased region" description="Polar residues" evidence="1">
    <location>
        <begin position="1323"/>
        <end position="1344"/>
    </location>
</feature>
<protein>
    <submittedName>
        <fullName evidence="2">Uncharacterized protein</fullName>
    </submittedName>
</protein>
<feature type="compositionally biased region" description="Pro residues" evidence="1">
    <location>
        <begin position="266"/>
        <end position="281"/>
    </location>
</feature>
<feature type="compositionally biased region" description="Basic and acidic residues" evidence="1">
    <location>
        <begin position="1472"/>
        <end position="1498"/>
    </location>
</feature>
<feature type="compositionally biased region" description="Basic and acidic residues" evidence="1">
    <location>
        <begin position="577"/>
        <end position="597"/>
    </location>
</feature>
<gene>
    <name evidence="2" type="ORF">LTR78_003410</name>
</gene>
<dbReference type="EMBL" id="JAUTXT010000009">
    <property type="protein sequence ID" value="KAK3676635.1"/>
    <property type="molecule type" value="Genomic_DNA"/>
</dbReference>
<name>A0AAE0WRU9_9PEZI</name>
<feature type="region of interest" description="Disordered" evidence="1">
    <location>
        <begin position="1049"/>
        <end position="1155"/>
    </location>
</feature>
<feature type="compositionally biased region" description="Basic and acidic residues" evidence="1">
    <location>
        <begin position="456"/>
        <end position="471"/>
    </location>
</feature>
<feature type="region of interest" description="Disordered" evidence="1">
    <location>
        <begin position="567"/>
        <end position="601"/>
    </location>
</feature>
<feature type="compositionally biased region" description="Basic and acidic residues" evidence="1">
    <location>
        <begin position="1049"/>
        <end position="1114"/>
    </location>
</feature>
<keyword evidence="3" id="KW-1185">Reference proteome</keyword>
<evidence type="ECO:0000313" key="2">
    <source>
        <dbReference type="EMBL" id="KAK3676635.1"/>
    </source>
</evidence>
<feature type="compositionally biased region" description="Basic and acidic residues" evidence="1">
    <location>
        <begin position="240"/>
        <end position="258"/>
    </location>
</feature>
<feature type="region of interest" description="Disordered" evidence="1">
    <location>
        <begin position="900"/>
        <end position="1016"/>
    </location>
</feature>
<feature type="region of interest" description="Disordered" evidence="1">
    <location>
        <begin position="1182"/>
        <end position="1207"/>
    </location>
</feature>
<dbReference type="Proteomes" id="UP001274830">
    <property type="component" value="Unassembled WGS sequence"/>
</dbReference>
<feature type="compositionally biased region" description="Low complexity" evidence="1">
    <location>
        <begin position="519"/>
        <end position="530"/>
    </location>
</feature>
<evidence type="ECO:0000313" key="3">
    <source>
        <dbReference type="Proteomes" id="UP001274830"/>
    </source>
</evidence>
<comment type="caution">
    <text evidence="2">The sequence shown here is derived from an EMBL/GenBank/DDBJ whole genome shotgun (WGS) entry which is preliminary data.</text>
</comment>
<feature type="compositionally biased region" description="Basic and acidic residues" evidence="1">
    <location>
        <begin position="639"/>
        <end position="649"/>
    </location>
</feature>
<feature type="compositionally biased region" description="Basic and acidic residues" evidence="1">
    <location>
        <begin position="111"/>
        <end position="127"/>
    </location>
</feature>
<feature type="region of interest" description="Disordered" evidence="1">
    <location>
        <begin position="1427"/>
        <end position="1504"/>
    </location>
</feature>
<feature type="region of interest" description="Disordered" evidence="1">
    <location>
        <begin position="1"/>
        <end position="554"/>
    </location>
</feature>
<evidence type="ECO:0000256" key="1">
    <source>
        <dbReference type="SAM" id="MobiDB-lite"/>
    </source>
</evidence>
<feature type="compositionally biased region" description="Basic and acidic residues" evidence="1">
    <location>
        <begin position="38"/>
        <end position="47"/>
    </location>
</feature>
<feature type="compositionally biased region" description="Polar residues" evidence="1">
    <location>
        <begin position="1436"/>
        <end position="1448"/>
    </location>
</feature>
<feature type="compositionally biased region" description="Polar residues" evidence="1">
    <location>
        <begin position="9"/>
        <end position="37"/>
    </location>
</feature>
<feature type="compositionally biased region" description="Pro residues" evidence="1">
    <location>
        <begin position="374"/>
        <end position="383"/>
    </location>
</feature>
<feature type="compositionally biased region" description="Polar residues" evidence="1">
    <location>
        <begin position="935"/>
        <end position="948"/>
    </location>
</feature>
<sequence>MADEESKDSSQSNQQPISEWSDTDSSASQPRSSQATSSRHEGGERDNSPCNDEDIESLLPRPTSALAAEPLQDLNSEVDPRSAAEHNPSTGPSGVGPLDSDESISTQEAATLREAHATRQHTTRNDPEPFPAFRDLLTSTDGANDGSRAPVQSPDSVARLTEASRVLAEELASATHRRSDGQDDFTLYSADSSNAAQRPSFPGGHDPLEPDNEFTVEDAERPTLTSAPRQAVAAGLRAQQNREPRQVRRVTGQHDLRSRSNTPTSNPSPGPPLHHPRPLPPRATLNPSLDPFHRSGYMPFPTPTQHTPPILTPGMQAAIASPESEHVDRQIRNLSQVRAGVSLDSSSEESSGESEGIVFDAVAANARFTDPGTNRPPVPPGRPANPVRPVSGEPPHYDDYTPALQEGRHPSPRPEASGSGYREYERIDFPSEASATRPWLPDDRDVGEPARGAQRRPVDEEARSGRSDRQRGLPAGTTSGQYLAGLLAGGPSTPGSSSVRSENQAYCDSFDSFTADVLGRPQGPRQQPQGSRDRDSDARRMPQQEGSDDPADRDSYLSFAEAGAIFRNQQNTQQEPEDPRGGNADEERVPQHGERPQRKFSIMDGMSPQATRHLPQIQRQLEELSLRLGELGMHSHILRRDGILQDESPRSPVPSPMELEGTENPTAHQAEPLNEPGPIGNSLPLNTNIDGTVPAAANARPPGPRDTPWVLRQLQGMRDIGLGLRGPRDEPPRRTRRQQQDAEPQSYPVRPENLQYNASVDPAARQPVDQWLNQVHRPAHDPLAARSELNRRYRRITAEVLDVLREMAGTLPGIRYQSANDHHALQRTIRILADAWRDAIQSYATVQAAEWDARPISRWHEIMESVNQDVQRLCVTAGYRTHASYGLEIDKMWDQARAERKARDEGSDTSLSDSWDTPLAKLKGQLERRSAKEVSGTSPKSEWLTRSKSITRKMKERAAEQRRRSPPSPQPRRRDRYYFMNWLRSSRRRRRRDQRQRDVAETAPAPEPQPSQEVPQHEILAFDPVTGMPAYFPNPAYARYVVEEAMRREDEEERERQRGLEIIESHGFTREPALPRDSEEDRLARFSTREEYRIPREEREAHFTPRAMREEQTHSDVVYSELPPPADQPESSAAASARGNGGTAPEEITYPTLPSEVAPAASVGGLAEVTYPTLPNELAATRSVGSLAEEATPQARQTLSTSPSAGLGTVRTSAEELIHPTLPLTSTPSPPSDNIFNPRRRGLQPLQTQLPTPSYAPRMPDVPSPTVPAASSRNASWFSIGPHNQRDRSGTISDLRSPFESRPSISGPSATPRRHASNPLLHSPQSNFPAQSENVRPRPSTSRIASGGRARVVSPSLQGRLSYYEALGSPVSPNTTVDRPRELSLQNTPVSYPNISPVLPAPGSLSPNIRAHWERLGLSDNYVRRSPGTVYGPRNPSLQGTGVGASSTPPSPEEAAAEQRARAEEVPVDVPNVREVERVGAKHDHVEENERREVRGDSLAKLVW</sequence>
<proteinExistence type="predicted"/>
<feature type="compositionally biased region" description="Polar residues" evidence="1">
    <location>
        <begin position="493"/>
        <end position="506"/>
    </location>
</feature>
<reference evidence="2" key="1">
    <citation type="submission" date="2023-07" db="EMBL/GenBank/DDBJ databases">
        <title>Black Yeasts Isolated from many extreme environments.</title>
        <authorList>
            <person name="Coleine C."/>
            <person name="Stajich J.E."/>
            <person name="Selbmann L."/>
        </authorList>
    </citation>
    <scope>NUCLEOTIDE SEQUENCE</scope>
    <source>
        <strain evidence="2">CCFEE 5485</strain>
    </source>
</reference>
<organism evidence="2 3">
    <name type="scientific">Recurvomyces mirabilis</name>
    <dbReference type="NCBI Taxonomy" id="574656"/>
    <lineage>
        <taxon>Eukaryota</taxon>
        <taxon>Fungi</taxon>
        <taxon>Dikarya</taxon>
        <taxon>Ascomycota</taxon>
        <taxon>Pezizomycotina</taxon>
        <taxon>Dothideomycetes</taxon>
        <taxon>Dothideomycetidae</taxon>
        <taxon>Mycosphaerellales</taxon>
        <taxon>Teratosphaeriaceae</taxon>
        <taxon>Recurvomyces</taxon>
    </lineage>
</organism>